<organism evidence="1 2">
    <name type="scientific">Nitrosococcus oceani C-27</name>
    <dbReference type="NCBI Taxonomy" id="314279"/>
    <lineage>
        <taxon>Bacteria</taxon>
        <taxon>Pseudomonadati</taxon>
        <taxon>Pseudomonadota</taxon>
        <taxon>Gammaproteobacteria</taxon>
        <taxon>Chromatiales</taxon>
        <taxon>Chromatiaceae</taxon>
        <taxon>Nitrosococcus</taxon>
    </lineage>
</organism>
<protein>
    <submittedName>
        <fullName evidence="1">Uncharacterized protein</fullName>
    </submittedName>
</protein>
<dbReference type="EMBL" id="JPGN01000009">
    <property type="protein sequence ID" value="KFI20769.1"/>
    <property type="molecule type" value="Genomic_DNA"/>
</dbReference>
<dbReference type="AlphaFoldDB" id="A0A0E2Z5V5"/>
<dbReference type="Proteomes" id="UP000028839">
    <property type="component" value="Unassembled WGS sequence"/>
</dbReference>
<sequence length="371" mass="42235">MNHSRLFEELLLELQILINSNDEYDLIKSSRVLRQLLLDGDALLHLVNRELRVSPQFLARNITQPLEDFFEPEIYPQNATDETVQLSLKNFLSFTIGNTEGNQISVRDIIKYGAIVLGGVHFKEDPKGEYANIARLHNEREPTAFSQVLLALRNIGAIVRDELIPIRNQLLMRKRFESGIGWTALLSLRLLPVPADEENYILDIGTREKLNRFSIFVDTREELTFRVVDKKGERRYLRAGRVGEAIPLERPITILCELNTLGSDTLLTIRAGSWDHAEIVQGKFLDQIGKPFHFVIGSDCTGRKSTHMDIFGTLVISRILSDFETSQAVSHFVPKARVATHYANFSGNQFLYSTGHPNFAHEDTKHNKLDV</sequence>
<comment type="caution">
    <text evidence="1">The sequence shown here is derived from an EMBL/GenBank/DDBJ whole genome shotgun (WGS) entry which is preliminary data.</text>
</comment>
<proteinExistence type="predicted"/>
<name>A0A0E2Z5V5_9GAMM</name>
<gene>
    <name evidence="1" type="ORF">IB75_01470</name>
</gene>
<evidence type="ECO:0000313" key="1">
    <source>
        <dbReference type="EMBL" id="KFI20769.1"/>
    </source>
</evidence>
<accession>A0A0E2Z5V5</accession>
<dbReference type="OrthoDB" id="10016061at2"/>
<evidence type="ECO:0000313" key="2">
    <source>
        <dbReference type="Proteomes" id="UP000028839"/>
    </source>
</evidence>
<reference evidence="1 2" key="1">
    <citation type="submission" date="2014-07" db="EMBL/GenBank/DDBJ databases">
        <title>Comparative analysis of Nitrosococcus oceani genome inventories of strains from Pacific and Atlantic gyres.</title>
        <authorList>
            <person name="Lim C.K."/>
            <person name="Wang L."/>
            <person name="Sayavedra-Soto L.A."/>
            <person name="Klotz M.G."/>
        </authorList>
    </citation>
    <scope>NUCLEOTIDE SEQUENCE [LARGE SCALE GENOMIC DNA]</scope>
    <source>
        <strain evidence="1 2">C-27</strain>
    </source>
</reference>
<dbReference type="HOGENOM" id="CLU_745623_0_0_6"/>